<keyword evidence="3" id="KW-1185">Reference proteome</keyword>
<feature type="compositionally biased region" description="Polar residues" evidence="1">
    <location>
        <begin position="171"/>
        <end position="190"/>
    </location>
</feature>
<feature type="compositionally biased region" description="Polar residues" evidence="1">
    <location>
        <begin position="13"/>
        <end position="22"/>
    </location>
</feature>
<evidence type="ECO:0000313" key="2">
    <source>
        <dbReference type="EMBL" id="KAF2142933.1"/>
    </source>
</evidence>
<protein>
    <submittedName>
        <fullName evidence="2">Uncharacterized protein</fullName>
    </submittedName>
</protein>
<organism evidence="2 3">
    <name type="scientific">Aplosporella prunicola CBS 121167</name>
    <dbReference type="NCBI Taxonomy" id="1176127"/>
    <lineage>
        <taxon>Eukaryota</taxon>
        <taxon>Fungi</taxon>
        <taxon>Dikarya</taxon>
        <taxon>Ascomycota</taxon>
        <taxon>Pezizomycotina</taxon>
        <taxon>Dothideomycetes</taxon>
        <taxon>Dothideomycetes incertae sedis</taxon>
        <taxon>Botryosphaeriales</taxon>
        <taxon>Aplosporellaceae</taxon>
        <taxon>Aplosporella</taxon>
    </lineage>
</organism>
<feature type="region of interest" description="Disordered" evidence="1">
    <location>
        <begin position="119"/>
        <end position="190"/>
    </location>
</feature>
<feature type="region of interest" description="Disordered" evidence="1">
    <location>
        <begin position="234"/>
        <end position="314"/>
    </location>
</feature>
<evidence type="ECO:0000256" key="1">
    <source>
        <dbReference type="SAM" id="MobiDB-lite"/>
    </source>
</evidence>
<dbReference type="RefSeq" id="XP_033398645.1">
    <property type="nucleotide sequence ID" value="XM_033540322.1"/>
</dbReference>
<name>A0A6A6BHL1_9PEZI</name>
<proteinExistence type="predicted"/>
<feature type="compositionally biased region" description="Basic and acidic residues" evidence="1">
    <location>
        <begin position="243"/>
        <end position="260"/>
    </location>
</feature>
<accession>A0A6A6BHL1</accession>
<dbReference type="GeneID" id="54297818"/>
<reference evidence="2" key="1">
    <citation type="journal article" date="2020" name="Stud. Mycol.">
        <title>101 Dothideomycetes genomes: a test case for predicting lifestyles and emergence of pathogens.</title>
        <authorList>
            <person name="Haridas S."/>
            <person name="Albert R."/>
            <person name="Binder M."/>
            <person name="Bloem J."/>
            <person name="Labutti K."/>
            <person name="Salamov A."/>
            <person name="Andreopoulos B."/>
            <person name="Baker S."/>
            <person name="Barry K."/>
            <person name="Bills G."/>
            <person name="Bluhm B."/>
            <person name="Cannon C."/>
            <person name="Castanera R."/>
            <person name="Culley D."/>
            <person name="Daum C."/>
            <person name="Ezra D."/>
            <person name="Gonzalez J."/>
            <person name="Henrissat B."/>
            <person name="Kuo A."/>
            <person name="Liang C."/>
            <person name="Lipzen A."/>
            <person name="Lutzoni F."/>
            <person name="Magnuson J."/>
            <person name="Mondo S."/>
            <person name="Nolan M."/>
            <person name="Ohm R."/>
            <person name="Pangilinan J."/>
            <person name="Park H.-J."/>
            <person name="Ramirez L."/>
            <person name="Alfaro M."/>
            <person name="Sun H."/>
            <person name="Tritt A."/>
            <person name="Yoshinaga Y."/>
            <person name="Zwiers L.-H."/>
            <person name="Turgeon B."/>
            <person name="Goodwin S."/>
            <person name="Spatafora J."/>
            <person name="Crous P."/>
            <person name="Grigoriev I."/>
        </authorList>
    </citation>
    <scope>NUCLEOTIDE SEQUENCE</scope>
    <source>
        <strain evidence="2">CBS 121167</strain>
    </source>
</reference>
<feature type="compositionally biased region" description="Polar residues" evidence="1">
    <location>
        <begin position="68"/>
        <end position="83"/>
    </location>
</feature>
<feature type="compositionally biased region" description="Basic residues" evidence="1">
    <location>
        <begin position="148"/>
        <end position="165"/>
    </location>
</feature>
<gene>
    <name evidence="2" type="ORF">K452DRAFT_286565</name>
</gene>
<sequence>MPEAEGLKKQPASPCQLQNQRLNTHKLPKNPVRATSKVPEVKGLENKQQLPKRFTHNREHISPRPQIQDLQPQNQREQINSARPRSRNSGRSRLTIGSAEWLSNRKFQNMQMRKTPDHFYQSDLSSSTQPSSPSPHTPSPFGQSRTYNRGHSHSYSHARRSHRHSQHSESTTPLHQCHRSQTSTRSNSQLFDSRAGSNWVMEQYLADVDLIHLTSGCNLLPPLEQARVHHENVKQQRLWQQSQDDRQQRRYCENSQPDRYHRSKHNRPVPEPEPEPEPRIGPTSEAAEQSLQANASAKRAGQGPVVGIRTEWRL</sequence>
<dbReference type="EMBL" id="ML995483">
    <property type="protein sequence ID" value="KAF2142933.1"/>
    <property type="molecule type" value="Genomic_DNA"/>
</dbReference>
<feature type="compositionally biased region" description="Polar residues" evidence="1">
    <location>
        <begin position="286"/>
        <end position="295"/>
    </location>
</feature>
<dbReference type="AlphaFoldDB" id="A0A6A6BHL1"/>
<dbReference type="Proteomes" id="UP000799438">
    <property type="component" value="Unassembled WGS sequence"/>
</dbReference>
<feature type="region of interest" description="Disordered" evidence="1">
    <location>
        <begin position="1"/>
        <end position="97"/>
    </location>
</feature>
<evidence type="ECO:0000313" key="3">
    <source>
        <dbReference type="Proteomes" id="UP000799438"/>
    </source>
</evidence>